<proteinExistence type="inferred from homology"/>
<protein>
    <submittedName>
        <fullName evidence="7">Luciferin 4-monooxygenase</fullName>
    </submittedName>
</protein>
<feature type="region of interest" description="Disordered" evidence="5">
    <location>
        <begin position="341"/>
        <end position="366"/>
    </location>
</feature>
<feature type="compositionally biased region" description="Basic residues" evidence="5">
    <location>
        <begin position="346"/>
        <end position="355"/>
    </location>
</feature>
<dbReference type="PROSITE" id="PS00455">
    <property type="entry name" value="AMP_BINDING"/>
    <property type="match status" value="1"/>
</dbReference>
<accession>A0A4C1VAN5</accession>
<name>A0A4C1VAN5_EUMVA</name>
<dbReference type="InterPro" id="IPR020845">
    <property type="entry name" value="AMP-binding_CS"/>
</dbReference>
<dbReference type="Gene3D" id="3.40.50.12780">
    <property type="entry name" value="N-terminal domain of ligase-like"/>
    <property type="match status" value="1"/>
</dbReference>
<dbReference type="GO" id="GO:0005777">
    <property type="term" value="C:peroxisome"/>
    <property type="evidence" value="ECO:0007669"/>
    <property type="project" value="UniProtKB-SubCell"/>
</dbReference>
<dbReference type="GO" id="GO:0016405">
    <property type="term" value="F:CoA-ligase activity"/>
    <property type="evidence" value="ECO:0007669"/>
    <property type="project" value="TreeGrafter"/>
</dbReference>
<keyword evidence="8" id="KW-1185">Reference proteome</keyword>
<gene>
    <name evidence="7" type="ORF">EVAR_82657_1</name>
</gene>
<keyword evidence="4" id="KW-0576">Peroxisome</keyword>
<dbReference type="Proteomes" id="UP000299102">
    <property type="component" value="Unassembled WGS sequence"/>
</dbReference>
<comment type="similarity">
    <text evidence="2">Belongs to the ATP-dependent AMP-binding enzyme family.</text>
</comment>
<evidence type="ECO:0000256" key="1">
    <source>
        <dbReference type="ARBA" id="ARBA00004275"/>
    </source>
</evidence>
<evidence type="ECO:0000259" key="6">
    <source>
        <dbReference type="Pfam" id="PF00501"/>
    </source>
</evidence>
<keyword evidence="7" id="KW-0503">Monooxygenase</keyword>
<evidence type="ECO:0000256" key="2">
    <source>
        <dbReference type="ARBA" id="ARBA00006432"/>
    </source>
</evidence>
<dbReference type="InterPro" id="IPR042099">
    <property type="entry name" value="ANL_N_sf"/>
</dbReference>
<dbReference type="PANTHER" id="PTHR24096:SF149">
    <property type="entry name" value="AMP-BINDING DOMAIN-CONTAINING PROTEIN-RELATED"/>
    <property type="match status" value="1"/>
</dbReference>
<sequence>MNTESLILNRHLFTAATNFGVIKSLRRGVCWVACSRQVSAKWLRSSAATTTHWYLGELGARGGRGRPARRAPPPQPARAGLPRGAPDFIDGATGEQETCASVRARSVRCAERLRALGLQPGDVVALLAPNHLDLAIPFYAAFYLGLVIMAMDRTLKDSTSRKKELQDTFAVGRPKVVFCQKEKGVEVEKALKAIDCESKIITFDWNERFQSFADFLAMNRSDTAEQVLFKITRLSHLFKVNELDTENALCAIIATSGTTGLPKAAGVTYKNMALSTSYFCTRYTQFPRPYKSALVVSPLQWYSALYHFFCAPIHMYTRIQTSGEPTREHVYALINKYRNDTDNGRKRSAPRRHPKAFGGPVSEPTAHVNIDRTPSGSRMCLSNNVRVFSAPG</sequence>
<dbReference type="Pfam" id="PF00501">
    <property type="entry name" value="AMP-binding"/>
    <property type="match status" value="1"/>
</dbReference>
<dbReference type="EMBL" id="BGZK01000308">
    <property type="protein sequence ID" value="GBP35723.1"/>
    <property type="molecule type" value="Genomic_DNA"/>
</dbReference>
<feature type="region of interest" description="Disordered" evidence="5">
    <location>
        <begin position="60"/>
        <end position="83"/>
    </location>
</feature>
<keyword evidence="7" id="KW-0560">Oxidoreductase</keyword>
<evidence type="ECO:0000313" key="8">
    <source>
        <dbReference type="Proteomes" id="UP000299102"/>
    </source>
</evidence>
<evidence type="ECO:0000256" key="4">
    <source>
        <dbReference type="ARBA" id="ARBA00023140"/>
    </source>
</evidence>
<dbReference type="AlphaFoldDB" id="A0A4C1VAN5"/>
<dbReference type="SUPFAM" id="SSF56801">
    <property type="entry name" value="Acetyl-CoA synthetase-like"/>
    <property type="match status" value="1"/>
</dbReference>
<comment type="subcellular location">
    <subcellularLocation>
        <location evidence="1">Peroxisome</location>
    </subcellularLocation>
</comment>
<evidence type="ECO:0000313" key="7">
    <source>
        <dbReference type="EMBL" id="GBP35723.1"/>
    </source>
</evidence>
<comment type="caution">
    <text evidence="7">The sequence shown here is derived from an EMBL/GenBank/DDBJ whole genome shotgun (WGS) entry which is preliminary data.</text>
</comment>
<keyword evidence="3" id="KW-0436">Ligase</keyword>
<evidence type="ECO:0000256" key="5">
    <source>
        <dbReference type="SAM" id="MobiDB-lite"/>
    </source>
</evidence>
<reference evidence="7 8" key="1">
    <citation type="journal article" date="2019" name="Commun. Biol.">
        <title>The bagworm genome reveals a unique fibroin gene that provides high tensile strength.</title>
        <authorList>
            <person name="Kono N."/>
            <person name="Nakamura H."/>
            <person name="Ohtoshi R."/>
            <person name="Tomita M."/>
            <person name="Numata K."/>
            <person name="Arakawa K."/>
        </authorList>
    </citation>
    <scope>NUCLEOTIDE SEQUENCE [LARGE SCALE GENOMIC DNA]</scope>
</reference>
<organism evidence="7 8">
    <name type="scientific">Eumeta variegata</name>
    <name type="common">Bagworm moth</name>
    <name type="synonym">Eumeta japonica</name>
    <dbReference type="NCBI Taxonomy" id="151549"/>
    <lineage>
        <taxon>Eukaryota</taxon>
        <taxon>Metazoa</taxon>
        <taxon>Ecdysozoa</taxon>
        <taxon>Arthropoda</taxon>
        <taxon>Hexapoda</taxon>
        <taxon>Insecta</taxon>
        <taxon>Pterygota</taxon>
        <taxon>Neoptera</taxon>
        <taxon>Endopterygota</taxon>
        <taxon>Lepidoptera</taxon>
        <taxon>Glossata</taxon>
        <taxon>Ditrysia</taxon>
        <taxon>Tineoidea</taxon>
        <taxon>Psychidae</taxon>
        <taxon>Oiketicinae</taxon>
        <taxon>Eumeta</taxon>
    </lineage>
</organism>
<feature type="domain" description="AMP-dependent synthetase/ligase" evidence="6">
    <location>
        <begin position="86"/>
        <end position="338"/>
    </location>
</feature>
<dbReference type="PANTHER" id="PTHR24096">
    <property type="entry name" value="LONG-CHAIN-FATTY-ACID--COA LIGASE"/>
    <property type="match status" value="1"/>
</dbReference>
<dbReference type="GO" id="GO:0004497">
    <property type="term" value="F:monooxygenase activity"/>
    <property type="evidence" value="ECO:0007669"/>
    <property type="project" value="UniProtKB-KW"/>
</dbReference>
<dbReference type="STRING" id="151549.A0A4C1VAN5"/>
<dbReference type="InterPro" id="IPR000873">
    <property type="entry name" value="AMP-dep_synth/lig_dom"/>
</dbReference>
<evidence type="ECO:0000256" key="3">
    <source>
        <dbReference type="ARBA" id="ARBA00022598"/>
    </source>
</evidence>
<dbReference type="OrthoDB" id="10253869at2759"/>